<protein>
    <submittedName>
        <fullName evidence="2">Uncharacterized protein</fullName>
    </submittedName>
</protein>
<reference evidence="2" key="1">
    <citation type="submission" date="2020-05" db="EMBL/GenBank/DDBJ databases">
        <title>WGS assembly of Panicum virgatum.</title>
        <authorList>
            <person name="Lovell J.T."/>
            <person name="Jenkins J."/>
            <person name="Shu S."/>
            <person name="Juenger T.E."/>
            <person name="Schmutz J."/>
        </authorList>
    </citation>
    <scope>NUCLEOTIDE SEQUENCE</scope>
    <source>
        <strain evidence="2">AP13</strain>
    </source>
</reference>
<comment type="caution">
    <text evidence="2">The sequence shown here is derived from an EMBL/GenBank/DDBJ whole genome shotgun (WGS) entry which is preliminary data.</text>
</comment>
<evidence type="ECO:0000256" key="1">
    <source>
        <dbReference type="SAM" id="MobiDB-lite"/>
    </source>
</evidence>
<evidence type="ECO:0000313" key="3">
    <source>
        <dbReference type="Proteomes" id="UP000823388"/>
    </source>
</evidence>
<sequence>MTAAHPPRAERYTPSRCHRGLLQCHRPLSVATAPPAARRDPWLAGAPLRASLGSSHDGLDRLKHACREATAAATVTMACPLSSSPSPSPSPSPISDQSPPQLFPGLYLTLMRS</sequence>
<keyword evidence="3" id="KW-1185">Reference proteome</keyword>
<dbReference type="EMBL" id="CM029052">
    <property type="protein sequence ID" value="KAG2559088.1"/>
    <property type="molecule type" value="Genomic_DNA"/>
</dbReference>
<dbReference type="Proteomes" id="UP000823388">
    <property type="component" value="Chromosome 8N"/>
</dbReference>
<organism evidence="2 3">
    <name type="scientific">Panicum virgatum</name>
    <name type="common">Blackwell switchgrass</name>
    <dbReference type="NCBI Taxonomy" id="38727"/>
    <lineage>
        <taxon>Eukaryota</taxon>
        <taxon>Viridiplantae</taxon>
        <taxon>Streptophyta</taxon>
        <taxon>Embryophyta</taxon>
        <taxon>Tracheophyta</taxon>
        <taxon>Spermatophyta</taxon>
        <taxon>Magnoliopsida</taxon>
        <taxon>Liliopsida</taxon>
        <taxon>Poales</taxon>
        <taxon>Poaceae</taxon>
        <taxon>PACMAD clade</taxon>
        <taxon>Panicoideae</taxon>
        <taxon>Panicodae</taxon>
        <taxon>Paniceae</taxon>
        <taxon>Panicinae</taxon>
        <taxon>Panicum</taxon>
        <taxon>Panicum sect. Hiantes</taxon>
    </lineage>
</organism>
<proteinExistence type="predicted"/>
<accession>A0A8T0PDV4</accession>
<feature type="region of interest" description="Disordered" evidence="1">
    <location>
        <begin position="78"/>
        <end position="113"/>
    </location>
</feature>
<evidence type="ECO:0000313" key="2">
    <source>
        <dbReference type="EMBL" id="KAG2559088.1"/>
    </source>
</evidence>
<name>A0A8T0PDV4_PANVG</name>
<dbReference type="AlphaFoldDB" id="A0A8T0PDV4"/>
<gene>
    <name evidence="2" type="ORF">PVAP13_8NG323220</name>
</gene>